<keyword evidence="4" id="KW-1185">Reference proteome</keyword>
<dbReference type="InterPro" id="IPR036390">
    <property type="entry name" value="WH_DNA-bd_sf"/>
</dbReference>
<dbReference type="InterPro" id="IPR036388">
    <property type="entry name" value="WH-like_DNA-bd_sf"/>
</dbReference>
<dbReference type="InterPro" id="IPR018309">
    <property type="entry name" value="Tscrpt_reg_PadR_C"/>
</dbReference>
<proteinExistence type="predicted"/>
<dbReference type="Gene3D" id="1.10.10.10">
    <property type="entry name" value="Winged helix-like DNA-binding domain superfamily/Winged helix DNA-binding domain"/>
    <property type="match status" value="1"/>
</dbReference>
<comment type="caution">
    <text evidence="3">The sequence shown here is derived from an EMBL/GenBank/DDBJ whole genome shotgun (WGS) entry which is preliminary data.</text>
</comment>
<organism evidence="3 4">
    <name type="scientific">Dictyobacter halimunensis</name>
    <dbReference type="NCBI Taxonomy" id="3026934"/>
    <lineage>
        <taxon>Bacteria</taxon>
        <taxon>Bacillati</taxon>
        <taxon>Chloroflexota</taxon>
        <taxon>Ktedonobacteria</taxon>
        <taxon>Ktedonobacterales</taxon>
        <taxon>Dictyobacteraceae</taxon>
        <taxon>Dictyobacter</taxon>
    </lineage>
</organism>
<sequence>MSIKYVILGFLSWRSLTGYELKQLFVESATLFWSGNSNQIYTPLAELHKEGLVSVEVQPQGTRPPRKVYSLTPKGWDMLKGWVLSQPEAPVQKNAFLLQLAWADQLAVEELDDLLQSYEERLQMQLLIFRELAQRQQAPQRTPRETFLWQSIERNWISFYESELYWTQSVRAQLNTEFREV</sequence>
<evidence type="ECO:0008006" key="5">
    <source>
        <dbReference type="Google" id="ProtNLM"/>
    </source>
</evidence>
<reference evidence="3 4" key="1">
    <citation type="submission" date="2023-02" db="EMBL/GenBank/DDBJ databases">
        <title>Dictyobacter halimunensis sp. nov., a new member of the class Ktedonobacteria from forest soil in a geothermal area.</title>
        <authorList>
            <person name="Rachmania M.K."/>
            <person name="Ningsih F."/>
            <person name="Sakai Y."/>
            <person name="Yabe S."/>
            <person name="Yokota A."/>
            <person name="Sjamsuridzal W."/>
        </authorList>
    </citation>
    <scope>NUCLEOTIDE SEQUENCE [LARGE SCALE GENOMIC DNA]</scope>
    <source>
        <strain evidence="3 4">S3.2.2.5</strain>
    </source>
</reference>
<dbReference type="SUPFAM" id="SSF46785">
    <property type="entry name" value="Winged helix' DNA-binding domain"/>
    <property type="match status" value="1"/>
</dbReference>
<name>A0ABQ6FMQ8_9CHLR</name>
<dbReference type="EMBL" id="BSRI01000001">
    <property type="protein sequence ID" value="GLV55524.1"/>
    <property type="molecule type" value="Genomic_DNA"/>
</dbReference>
<evidence type="ECO:0000259" key="1">
    <source>
        <dbReference type="Pfam" id="PF03551"/>
    </source>
</evidence>
<dbReference type="Proteomes" id="UP001344906">
    <property type="component" value="Unassembled WGS sequence"/>
</dbReference>
<dbReference type="PANTHER" id="PTHR43252:SF6">
    <property type="entry name" value="NEGATIVE TRANSCRIPTION REGULATOR PADR"/>
    <property type="match status" value="1"/>
</dbReference>
<feature type="domain" description="Transcription regulator PadR C-terminal" evidence="2">
    <location>
        <begin position="93"/>
        <end position="174"/>
    </location>
</feature>
<evidence type="ECO:0000259" key="2">
    <source>
        <dbReference type="Pfam" id="PF10400"/>
    </source>
</evidence>
<dbReference type="InterPro" id="IPR005149">
    <property type="entry name" value="Tscrpt_reg_PadR_N"/>
</dbReference>
<feature type="domain" description="Transcription regulator PadR N-terminal" evidence="1">
    <location>
        <begin position="7"/>
        <end position="79"/>
    </location>
</feature>
<gene>
    <name evidence="3" type="ORF">KDH_23680</name>
</gene>
<dbReference type="Pfam" id="PF03551">
    <property type="entry name" value="PadR"/>
    <property type="match status" value="1"/>
</dbReference>
<accession>A0ABQ6FMQ8</accession>
<dbReference type="Pfam" id="PF10400">
    <property type="entry name" value="Vir_act_alpha_C"/>
    <property type="match status" value="1"/>
</dbReference>
<evidence type="ECO:0000313" key="4">
    <source>
        <dbReference type="Proteomes" id="UP001344906"/>
    </source>
</evidence>
<dbReference type="PANTHER" id="PTHR43252">
    <property type="entry name" value="TRANSCRIPTIONAL REGULATOR YQJI"/>
    <property type="match status" value="1"/>
</dbReference>
<evidence type="ECO:0000313" key="3">
    <source>
        <dbReference type="EMBL" id="GLV55524.1"/>
    </source>
</evidence>
<protein>
    <recommendedName>
        <fullName evidence="5">PadR family transcriptional regulator</fullName>
    </recommendedName>
</protein>
<dbReference type="RefSeq" id="WP_338249943.1">
    <property type="nucleotide sequence ID" value="NZ_BSRI01000001.1"/>
</dbReference>